<reference evidence="2" key="2">
    <citation type="journal article" date="2015" name="Fish Shellfish Immunol.">
        <title>Early steps in the European eel (Anguilla anguilla)-Vibrio vulnificus interaction in the gills: Role of the RtxA13 toxin.</title>
        <authorList>
            <person name="Callol A."/>
            <person name="Pajuelo D."/>
            <person name="Ebbesson L."/>
            <person name="Teles M."/>
            <person name="MacKenzie S."/>
            <person name="Amaro C."/>
        </authorList>
    </citation>
    <scope>NUCLEOTIDE SEQUENCE</scope>
</reference>
<accession>A0A0E9SS12</accession>
<dbReference type="EMBL" id="GBXM01065289">
    <property type="protein sequence ID" value="JAH43288.1"/>
    <property type="molecule type" value="Transcribed_RNA"/>
</dbReference>
<evidence type="ECO:0000313" key="2">
    <source>
        <dbReference type="EMBL" id="JAH43288.1"/>
    </source>
</evidence>
<name>A0A0E9SS12_ANGAN</name>
<proteinExistence type="predicted"/>
<reference evidence="2" key="1">
    <citation type="submission" date="2014-11" db="EMBL/GenBank/DDBJ databases">
        <authorList>
            <person name="Amaro Gonzalez C."/>
        </authorList>
    </citation>
    <scope>NUCLEOTIDE SEQUENCE</scope>
</reference>
<dbReference type="AlphaFoldDB" id="A0A0E9SS12"/>
<evidence type="ECO:0000256" key="1">
    <source>
        <dbReference type="SAM" id="Phobius"/>
    </source>
</evidence>
<organism evidence="2">
    <name type="scientific">Anguilla anguilla</name>
    <name type="common">European freshwater eel</name>
    <name type="synonym">Muraena anguilla</name>
    <dbReference type="NCBI Taxonomy" id="7936"/>
    <lineage>
        <taxon>Eukaryota</taxon>
        <taxon>Metazoa</taxon>
        <taxon>Chordata</taxon>
        <taxon>Craniata</taxon>
        <taxon>Vertebrata</taxon>
        <taxon>Euteleostomi</taxon>
        <taxon>Actinopterygii</taxon>
        <taxon>Neopterygii</taxon>
        <taxon>Teleostei</taxon>
        <taxon>Anguilliformes</taxon>
        <taxon>Anguillidae</taxon>
        <taxon>Anguilla</taxon>
    </lineage>
</organism>
<keyword evidence="1" id="KW-1133">Transmembrane helix</keyword>
<keyword evidence="1" id="KW-0472">Membrane</keyword>
<feature type="transmembrane region" description="Helical" evidence="1">
    <location>
        <begin position="7"/>
        <end position="27"/>
    </location>
</feature>
<sequence>MFSLKQGSVRLLFLFFLVRILGLLLFLM</sequence>
<protein>
    <submittedName>
        <fullName evidence="2">Uncharacterized protein</fullName>
    </submittedName>
</protein>
<keyword evidence="1" id="KW-0812">Transmembrane</keyword>